<dbReference type="CDD" id="cd18186">
    <property type="entry name" value="BTB_POZ_ZBTB_KLHL-like"/>
    <property type="match status" value="1"/>
</dbReference>
<dbReference type="STRING" id="743788.S8EAB5"/>
<dbReference type="InterPro" id="IPR011333">
    <property type="entry name" value="SKP1/BTB/POZ_sf"/>
</dbReference>
<protein>
    <recommendedName>
        <fullName evidence="1">BTB domain-containing protein</fullName>
    </recommendedName>
</protein>
<dbReference type="Proteomes" id="UP000015241">
    <property type="component" value="Unassembled WGS sequence"/>
</dbReference>
<reference evidence="2 3" key="1">
    <citation type="journal article" date="2012" name="Science">
        <title>The Paleozoic origin of enzymatic lignin decomposition reconstructed from 31 fungal genomes.</title>
        <authorList>
            <person name="Floudas D."/>
            <person name="Binder M."/>
            <person name="Riley R."/>
            <person name="Barry K."/>
            <person name="Blanchette R.A."/>
            <person name="Henrissat B."/>
            <person name="Martinez A.T."/>
            <person name="Otillar R."/>
            <person name="Spatafora J.W."/>
            <person name="Yadav J.S."/>
            <person name="Aerts A."/>
            <person name="Benoit I."/>
            <person name="Boyd A."/>
            <person name="Carlson A."/>
            <person name="Copeland A."/>
            <person name="Coutinho P.M."/>
            <person name="de Vries R.P."/>
            <person name="Ferreira P."/>
            <person name="Findley K."/>
            <person name="Foster B."/>
            <person name="Gaskell J."/>
            <person name="Glotzer D."/>
            <person name="Gorecki P."/>
            <person name="Heitman J."/>
            <person name="Hesse C."/>
            <person name="Hori C."/>
            <person name="Igarashi K."/>
            <person name="Jurgens J.A."/>
            <person name="Kallen N."/>
            <person name="Kersten P."/>
            <person name="Kohler A."/>
            <person name="Kuees U."/>
            <person name="Kumar T.K.A."/>
            <person name="Kuo A."/>
            <person name="LaButti K."/>
            <person name="Larrondo L.F."/>
            <person name="Lindquist E."/>
            <person name="Ling A."/>
            <person name="Lombard V."/>
            <person name="Lucas S."/>
            <person name="Lundell T."/>
            <person name="Martin R."/>
            <person name="McLaughlin D.J."/>
            <person name="Morgenstern I."/>
            <person name="Morin E."/>
            <person name="Murat C."/>
            <person name="Nagy L.G."/>
            <person name="Nolan M."/>
            <person name="Ohm R.A."/>
            <person name="Patyshakuliyeva A."/>
            <person name="Rokas A."/>
            <person name="Ruiz-Duenas F.J."/>
            <person name="Sabat G."/>
            <person name="Salamov A."/>
            <person name="Samejima M."/>
            <person name="Schmutz J."/>
            <person name="Slot J.C."/>
            <person name="St John F."/>
            <person name="Stenlid J."/>
            <person name="Sun H."/>
            <person name="Sun S."/>
            <person name="Syed K."/>
            <person name="Tsang A."/>
            <person name="Wiebenga A."/>
            <person name="Young D."/>
            <person name="Pisabarro A."/>
            <person name="Eastwood D.C."/>
            <person name="Martin F."/>
            <person name="Cullen D."/>
            <person name="Grigoriev I.V."/>
            <person name="Hibbett D.S."/>
        </authorList>
    </citation>
    <scope>NUCLEOTIDE SEQUENCE</scope>
    <source>
        <strain evidence="3">FP-58527</strain>
    </source>
</reference>
<evidence type="ECO:0000313" key="3">
    <source>
        <dbReference type="Proteomes" id="UP000015241"/>
    </source>
</evidence>
<dbReference type="Gene3D" id="3.30.710.10">
    <property type="entry name" value="Potassium Channel Kv1.1, Chain A"/>
    <property type="match status" value="1"/>
</dbReference>
<dbReference type="PROSITE" id="PS50097">
    <property type="entry name" value="BTB"/>
    <property type="match status" value="1"/>
</dbReference>
<evidence type="ECO:0000259" key="1">
    <source>
        <dbReference type="PROSITE" id="PS50097"/>
    </source>
</evidence>
<evidence type="ECO:0000313" key="2">
    <source>
        <dbReference type="EMBL" id="EPT01952.1"/>
    </source>
</evidence>
<dbReference type="OrthoDB" id="3218112at2759"/>
<gene>
    <name evidence="2" type="ORF">FOMPIDRAFT_54628</name>
</gene>
<dbReference type="HOGENOM" id="CLU_033082_1_0_1"/>
<dbReference type="Pfam" id="PF00651">
    <property type="entry name" value="BTB"/>
    <property type="match status" value="1"/>
</dbReference>
<dbReference type="InParanoid" id="S8EAB5"/>
<keyword evidence="3" id="KW-1185">Reference proteome</keyword>
<dbReference type="AlphaFoldDB" id="S8EAB5"/>
<name>S8EAB5_FOMSC</name>
<accession>S8EAB5</accession>
<dbReference type="EMBL" id="KE504138">
    <property type="protein sequence ID" value="EPT01952.1"/>
    <property type="molecule type" value="Genomic_DNA"/>
</dbReference>
<proteinExistence type="predicted"/>
<feature type="domain" description="BTB" evidence="1">
    <location>
        <begin position="22"/>
        <end position="89"/>
    </location>
</feature>
<dbReference type="SUPFAM" id="SSF54695">
    <property type="entry name" value="POZ domain"/>
    <property type="match status" value="1"/>
</dbReference>
<dbReference type="InterPro" id="IPR000210">
    <property type="entry name" value="BTB/POZ_dom"/>
</dbReference>
<dbReference type="SMART" id="SM00225">
    <property type="entry name" value="BTB"/>
    <property type="match status" value="1"/>
</dbReference>
<organism evidence="2 3">
    <name type="scientific">Fomitopsis schrenkii</name>
    <name type="common">Brown rot fungus</name>
    <dbReference type="NCBI Taxonomy" id="2126942"/>
    <lineage>
        <taxon>Eukaryota</taxon>
        <taxon>Fungi</taxon>
        <taxon>Dikarya</taxon>
        <taxon>Basidiomycota</taxon>
        <taxon>Agaricomycotina</taxon>
        <taxon>Agaricomycetes</taxon>
        <taxon>Polyporales</taxon>
        <taxon>Fomitopsis</taxon>
    </lineage>
</organism>
<sequence>MEDDSGYNASSVEHPLFYYDDGNIILSCEDDDTLFRVHRSILAKRCPVLSNLITNLGHGDRKPQITVGCIHLPLSDTKEDLEALLKIIYHDIRVDSLTLVSDDLALLSSIYRMAAKYQLEDTVTDVYTLIRRKWPSDHTAHMQRRTFEKAHHHRPLPRIVGLPGHAALIHPASGAPTPPTVFIHPAHIITLLRQGGCADPEILAPLFYALSCAPPDERALSALRPTDFARYARGLERLRSVHARHAAVCPTAESLGLAGDHVHLCWPGLRLLWADLGGAALESGEVPVFAAAREPVELWGVVAVSLADPAGFAGQYCVCAECLRRVAVRMRQISVALWTQVPWMFGLK</sequence>